<feature type="domain" description="AprE-like long alpha-helical hairpin" evidence="11">
    <location>
        <begin position="104"/>
        <end position="291"/>
    </location>
</feature>
<dbReference type="InterPro" id="IPR058781">
    <property type="entry name" value="HH_AprE-like"/>
</dbReference>
<dbReference type="Pfam" id="PF26002">
    <property type="entry name" value="Beta-barrel_AprE"/>
    <property type="match status" value="1"/>
</dbReference>
<dbReference type="Gene3D" id="2.40.30.170">
    <property type="match status" value="1"/>
</dbReference>
<keyword evidence="5 9" id="KW-0997">Cell inner membrane</keyword>
<dbReference type="InterPro" id="IPR010129">
    <property type="entry name" value="T1SS_HlyD"/>
</dbReference>
<dbReference type="GO" id="GO:0015031">
    <property type="term" value="P:protein transport"/>
    <property type="evidence" value="ECO:0007669"/>
    <property type="project" value="InterPro"/>
</dbReference>
<comment type="similarity">
    <text evidence="2 9">Belongs to the membrane fusion protein (MFP) (TC 8.A.1) family.</text>
</comment>
<evidence type="ECO:0000256" key="10">
    <source>
        <dbReference type="SAM" id="Coils"/>
    </source>
</evidence>
<feature type="transmembrane region" description="Helical" evidence="9">
    <location>
        <begin position="28"/>
        <end position="47"/>
    </location>
</feature>
<keyword evidence="10" id="KW-0175">Coiled coil</keyword>
<evidence type="ECO:0000313" key="13">
    <source>
        <dbReference type="EMBL" id="NTS33330.1"/>
    </source>
</evidence>
<evidence type="ECO:0000256" key="5">
    <source>
        <dbReference type="ARBA" id="ARBA00022519"/>
    </source>
</evidence>
<protein>
    <recommendedName>
        <fullName evidence="9">Membrane fusion protein (MFP) family protein</fullName>
    </recommendedName>
</protein>
<dbReference type="Gene3D" id="2.40.50.100">
    <property type="match status" value="1"/>
</dbReference>
<proteinExistence type="inferred from homology"/>
<feature type="coiled-coil region" evidence="10">
    <location>
        <begin position="228"/>
        <end position="298"/>
    </location>
</feature>
<evidence type="ECO:0000256" key="6">
    <source>
        <dbReference type="ARBA" id="ARBA00022692"/>
    </source>
</evidence>
<dbReference type="PANTHER" id="PTHR30386:SF17">
    <property type="entry name" value="ALKALINE PROTEASE SECRETION PROTEIN APRE"/>
    <property type="match status" value="1"/>
</dbReference>
<evidence type="ECO:0000256" key="9">
    <source>
        <dbReference type="RuleBase" id="RU365093"/>
    </source>
</evidence>
<keyword evidence="7 9" id="KW-1133">Transmembrane helix</keyword>
<gene>
    <name evidence="13" type="ORF">HQ945_18920</name>
</gene>
<evidence type="ECO:0000256" key="8">
    <source>
        <dbReference type="ARBA" id="ARBA00023136"/>
    </source>
</evidence>
<comment type="caution">
    <text evidence="13">The sequence shown here is derived from an EMBL/GenBank/DDBJ whole genome shotgun (WGS) entry which is preliminary data.</text>
</comment>
<feature type="domain" description="AprE-like beta-barrel" evidence="12">
    <location>
        <begin position="335"/>
        <end position="422"/>
    </location>
</feature>
<dbReference type="GO" id="GO:0005886">
    <property type="term" value="C:plasma membrane"/>
    <property type="evidence" value="ECO:0007669"/>
    <property type="project" value="UniProtKB-SubCell"/>
</dbReference>
<dbReference type="NCBIfam" id="TIGR01843">
    <property type="entry name" value="type_I_hlyD"/>
    <property type="match status" value="1"/>
</dbReference>
<evidence type="ECO:0000256" key="4">
    <source>
        <dbReference type="ARBA" id="ARBA00022475"/>
    </source>
</evidence>
<name>A0A849VZN3_9HYPH</name>
<dbReference type="Proteomes" id="UP000550508">
    <property type="component" value="Unassembled WGS sequence"/>
</dbReference>
<keyword evidence="3 9" id="KW-0813">Transport</keyword>
<keyword evidence="6 9" id="KW-0812">Transmembrane</keyword>
<dbReference type="RefSeq" id="WP_113281004.1">
    <property type="nucleotide sequence ID" value="NZ_JABUMX010000005.1"/>
</dbReference>
<keyword evidence="8 9" id="KW-0472">Membrane</keyword>
<keyword evidence="4 9" id="KW-1003">Cell membrane</keyword>
<evidence type="ECO:0000256" key="3">
    <source>
        <dbReference type="ARBA" id="ARBA00022448"/>
    </source>
</evidence>
<reference evidence="13 14" key="1">
    <citation type="submission" date="2020-05" db="EMBL/GenBank/DDBJ databases">
        <authorList>
            <person name="Kim M.K."/>
        </authorList>
    </citation>
    <scope>NUCLEOTIDE SEQUENCE [LARGE SCALE GENOMIC DNA]</scope>
    <source>
        <strain evidence="13 14">BT25</strain>
    </source>
</reference>
<feature type="coiled-coil region" evidence="10">
    <location>
        <begin position="169"/>
        <end position="203"/>
    </location>
</feature>
<evidence type="ECO:0000259" key="12">
    <source>
        <dbReference type="Pfam" id="PF26002"/>
    </source>
</evidence>
<evidence type="ECO:0000256" key="7">
    <source>
        <dbReference type="ARBA" id="ARBA00022989"/>
    </source>
</evidence>
<evidence type="ECO:0000313" key="14">
    <source>
        <dbReference type="Proteomes" id="UP000550508"/>
    </source>
</evidence>
<dbReference type="Pfam" id="PF25994">
    <property type="entry name" value="HH_AprE"/>
    <property type="match status" value="1"/>
</dbReference>
<accession>A0A849VZN3</accession>
<keyword evidence="14" id="KW-1185">Reference proteome</keyword>
<dbReference type="EMBL" id="JABUMX010000005">
    <property type="protein sequence ID" value="NTS33330.1"/>
    <property type="molecule type" value="Genomic_DNA"/>
</dbReference>
<evidence type="ECO:0000259" key="11">
    <source>
        <dbReference type="Pfam" id="PF25994"/>
    </source>
</evidence>
<organism evidence="13 14">
    <name type="scientific">Phyllobacterium pellucidum</name>
    <dbReference type="NCBI Taxonomy" id="2740464"/>
    <lineage>
        <taxon>Bacteria</taxon>
        <taxon>Pseudomonadati</taxon>
        <taxon>Pseudomonadota</taxon>
        <taxon>Alphaproteobacteria</taxon>
        <taxon>Hyphomicrobiales</taxon>
        <taxon>Phyllobacteriaceae</taxon>
        <taxon>Phyllobacterium</taxon>
    </lineage>
</organism>
<dbReference type="PRINTS" id="PR01490">
    <property type="entry name" value="RTXTOXIND"/>
</dbReference>
<dbReference type="PANTHER" id="PTHR30386">
    <property type="entry name" value="MEMBRANE FUSION SUBUNIT OF EMRAB-TOLC MULTIDRUG EFFLUX PUMP"/>
    <property type="match status" value="1"/>
</dbReference>
<dbReference type="AlphaFoldDB" id="A0A849VZN3"/>
<dbReference type="SUPFAM" id="SSF111369">
    <property type="entry name" value="HlyD-like secretion proteins"/>
    <property type="match status" value="2"/>
</dbReference>
<evidence type="ECO:0000256" key="2">
    <source>
        <dbReference type="ARBA" id="ARBA00009477"/>
    </source>
</evidence>
<evidence type="ECO:0000256" key="1">
    <source>
        <dbReference type="ARBA" id="ARBA00004377"/>
    </source>
</evidence>
<dbReference type="InterPro" id="IPR058982">
    <property type="entry name" value="Beta-barrel_AprE"/>
</dbReference>
<sequence length="445" mass="48987">MKNRQALRNSVAAIAVADDEHFRLRARIICGLAFGFLLLAGAGGWAATAQLTGAVIASGSVKVDRNLKAIQHRDGGIVSEIAVREGDFVEKGQVMLRLDDAQTRAELAIIRSQLVELTVRKARLVSERDDLDHLILPERTLGSDQHSTMTLAGEERLLRGNRGHRNSQKRQLDLGIAQLGEEIKGLEAQRDAKNEEIRLVELEHGKIKGLADKKLIEGNRIYVIERELASLRATRAEAEAGIARARSRCSELQLQILSVDETARNEAQRELTTIEPKIAELNERRVAVEDRLSRTDIRAPLAGTINELAVHTIGGVVTPAAQLITLVPDNAKLKIVARIQPTDIDQVSTGQKAKLRFSAFNQRTTPEVSGTVAFVSPSTSTDTTTGQVYYLAEIEVSEEEMEGLAGNELKPGMPVEAFISTENRTALSFLSKPLMDQFRRAFREE</sequence>
<dbReference type="InterPro" id="IPR050739">
    <property type="entry name" value="MFP"/>
</dbReference>
<comment type="subcellular location">
    <subcellularLocation>
        <location evidence="1 9">Cell inner membrane</location>
        <topology evidence="1 9">Single-pass membrane protein</topology>
    </subcellularLocation>
</comment>